<accession>A0A364LKJ6</accession>
<comment type="similarity">
    <text evidence="2">Belongs to the phosphothreonine lyase family.</text>
</comment>
<dbReference type="RefSeq" id="WP_146740034.1">
    <property type="nucleotide sequence ID" value="NZ_MVJN01000004.1"/>
</dbReference>
<evidence type="ECO:0000256" key="2">
    <source>
        <dbReference type="ARBA" id="ARBA00009168"/>
    </source>
</evidence>
<dbReference type="InterPro" id="IPR003519">
    <property type="entry name" value="OspF/SpvC"/>
</dbReference>
<proteinExistence type="inferred from homology"/>
<reference evidence="8 9" key="1">
    <citation type="submission" date="2017-02" db="EMBL/GenBank/DDBJ databases">
        <title>Legionella quilivanii strain from human: case report and whole genome sequencing analysis.</title>
        <authorList>
            <person name="Lalancette C."/>
            <person name="Leduc J.-M."/>
            <person name="Levesque S."/>
            <person name="Fournier E."/>
            <person name="Saoud J."/>
            <person name="Faucher S.P."/>
            <person name="Bernard K."/>
            <person name="Martineau C."/>
            <person name="Longtin J."/>
        </authorList>
    </citation>
    <scope>NUCLEOTIDE SEQUENCE [LARGE SCALE GENOMIC DNA]</scope>
    <source>
        <strain evidence="8 9">ID143958</strain>
    </source>
</reference>
<keyword evidence="3" id="KW-0964">Secreted</keyword>
<dbReference type="Proteomes" id="UP000249458">
    <property type="component" value="Unassembled WGS sequence"/>
</dbReference>
<name>A0A364LKJ6_9GAMM</name>
<dbReference type="EMBL" id="MVJN01000004">
    <property type="protein sequence ID" value="RAP37120.1"/>
    <property type="molecule type" value="Genomic_DNA"/>
</dbReference>
<keyword evidence="6" id="KW-0175">Coiled coil</keyword>
<evidence type="ECO:0000256" key="5">
    <source>
        <dbReference type="ARBA" id="ARBA00023239"/>
    </source>
</evidence>
<dbReference type="InterPro" id="IPR038498">
    <property type="entry name" value="OspF/SpvC_sf"/>
</dbReference>
<dbReference type="Pfam" id="PF03536">
    <property type="entry name" value="VRP3"/>
    <property type="match status" value="1"/>
</dbReference>
<dbReference type="AlphaFoldDB" id="A0A364LKJ6"/>
<protein>
    <submittedName>
        <fullName evidence="8">Uncharacterized protein</fullName>
    </submittedName>
</protein>
<dbReference type="GO" id="GO:0005576">
    <property type="term" value="C:extracellular region"/>
    <property type="evidence" value="ECO:0007669"/>
    <property type="project" value="UniProtKB-SubCell"/>
</dbReference>
<evidence type="ECO:0000256" key="7">
    <source>
        <dbReference type="SAM" id="MobiDB-lite"/>
    </source>
</evidence>
<comment type="subcellular location">
    <subcellularLocation>
        <location evidence="1">Secreted</location>
    </subcellularLocation>
</comment>
<comment type="caution">
    <text evidence="8">The sequence shown here is derived from an EMBL/GenBank/DDBJ whole genome shotgun (WGS) entry which is preliminary data.</text>
</comment>
<gene>
    <name evidence="8" type="ORF">B1207_06780</name>
</gene>
<sequence>MPDFSYQTLDSQEIPKTSFVENGKTYNFHTENSAFAIFEPPPEQWADHPEIQSPWKIHLNVQKESLPQVWNLVQPMLMANDVPSFKVSRLSKGEGVDDSAAARVTEGAQITIYIQKGKEFQFNNLIAKIEQKLLAEGIQPGQFADSDKKVGSFVSVRGAGVVGGSPPYLNADQTGNDYNPHGLQDPFVVQESKLQAEFAAGLNQYLKSDYVQDRINTAITQNDPGMITRLFDKLAHQENIMAYGDQLLANTEAAIEAGNLPGYLSQFSRGNAQVLFNQDMSDLHPSVIEAIGQDNYNRLILSMGSKTELVTKMIQATVIFHTAVVTDAMYTKIGIKEEETHTEEQNQALVKFTNEITVPSQEVQVSLTPQTLLHKEFLPEAKQSVDLTEKTKALADLEDFLGNLQAAQETLQNQIAALEKWGGSTENTAAQIQTLKSLDRTLGMQGDKIQEAIDKAEHPRTTAESLKQDYENSKSKINDFIENKSVSAEEKNMLTAVVFDKRSSSAKQEAISKLETLHGNLDTAEKQLEIHINNFKKWGHLKEKPAIVAEKITLLSNLKNNLATQKNEIADELKAHITDPASTAQAINESLEKHKETIGVNFKDNIDSQVYNPREKKLLEIIWKGIVSLFTAFRVNYEPKEVKEAKVDVTNVKEALFALKAAVEKEPANDQMQSSEPEEDYENSMSTPS</sequence>
<keyword evidence="5" id="KW-0456">Lyase</keyword>
<feature type="region of interest" description="Disordered" evidence="7">
    <location>
        <begin position="664"/>
        <end position="689"/>
    </location>
</feature>
<evidence type="ECO:0000256" key="3">
    <source>
        <dbReference type="ARBA" id="ARBA00022525"/>
    </source>
</evidence>
<evidence type="ECO:0000256" key="1">
    <source>
        <dbReference type="ARBA" id="ARBA00004613"/>
    </source>
</evidence>
<organism evidence="8 9">
    <name type="scientific">Legionella quinlivanii</name>
    <dbReference type="NCBI Taxonomy" id="45073"/>
    <lineage>
        <taxon>Bacteria</taxon>
        <taxon>Pseudomonadati</taxon>
        <taxon>Pseudomonadota</taxon>
        <taxon>Gammaproteobacteria</taxon>
        <taxon>Legionellales</taxon>
        <taxon>Legionellaceae</taxon>
        <taxon>Legionella</taxon>
    </lineage>
</organism>
<evidence type="ECO:0000256" key="6">
    <source>
        <dbReference type="SAM" id="Coils"/>
    </source>
</evidence>
<dbReference type="Gene3D" id="3.30.2430.10">
    <property type="entry name" value="phosphothreonine lyase"/>
    <property type="match status" value="1"/>
</dbReference>
<feature type="coiled-coil region" evidence="6">
    <location>
        <begin position="507"/>
        <end position="575"/>
    </location>
</feature>
<evidence type="ECO:0000313" key="9">
    <source>
        <dbReference type="Proteomes" id="UP000249458"/>
    </source>
</evidence>
<evidence type="ECO:0000256" key="4">
    <source>
        <dbReference type="ARBA" id="ARBA00023026"/>
    </source>
</evidence>
<dbReference type="GO" id="GO:0016829">
    <property type="term" value="F:lyase activity"/>
    <property type="evidence" value="ECO:0007669"/>
    <property type="project" value="UniProtKB-KW"/>
</dbReference>
<keyword evidence="4" id="KW-0843">Virulence</keyword>
<evidence type="ECO:0000313" key="8">
    <source>
        <dbReference type="EMBL" id="RAP37120.1"/>
    </source>
</evidence>